<gene>
    <name evidence="4" type="ORF">BN1080_00238</name>
</gene>
<keyword evidence="1" id="KW-1133">Transmembrane helix</keyword>
<dbReference type="EMBL" id="CCXS01000001">
    <property type="protein sequence ID" value="CEG21331.1"/>
    <property type="molecule type" value="Genomic_DNA"/>
</dbReference>
<feature type="domain" description="DUF5643" evidence="3">
    <location>
        <begin position="229"/>
        <end position="339"/>
    </location>
</feature>
<proteinExistence type="predicted"/>
<keyword evidence="5" id="KW-1185">Reference proteome</keyword>
<dbReference type="Gene3D" id="2.60.40.1630">
    <property type="entry name" value="bacillus anthracis domain"/>
    <property type="match status" value="1"/>
</dbReference>
<dbReference type="OrthoDB" id="2725974at2"/>
<evidence type="ECO:0008006" key="6">
    <source>
        <dbReference type="Google" id="ProtNLM"/>
    </source>
</evidence>
<dbReference type="InterPro" id="IPR025436">
    <property type="entry name" value="DUF4179"/>
</dbReference>
<protein>
    <recommendedName>
        <fullName evidence="6">DUF4179 domain-containing protein</fullName>
    </recommendedName>
</protein>
<dbReference type="Pfam" id="PF18705">
    <property type="entry name" value="DUF5643"/>
    <property type="match status" value="1"/>
</dbReference>
<evidence type="ECO:0000259" key="3">
    <source>
        <dbReference type="Pfam" id="PF18705"/>
    </source>
</evidence>
<dbReference type="AlphaFoldDB" id="A0A098EJ52"/>
<organism evidence="4 5">
    <name type="scientific">Planococcus massiliensis</name>
    <dbReference type="NCBI Taxonomy" id="1499687"/>
    <lineage>
        <taxon>Bacteria</taxon>
        <taxon>Bacillati</taxon>
        <taxon>Bacillota</taxon>
        <taxon>Bacilli</taxon>
        <taxon>Bacillales</taxon>
        <taxon>Caryophanaceae</taxon>
        <taxon>Planococcus</taxon>
    </lineage>
</organism>
<dbReference type="RefSeq" id="WP_052649759.1">
    <property type="nucleotide sequence ID" value="NZ_CCXS01000001.1"/>
</dbReference>
<dbReference type="InterPro" id="IPR040680">
    <property type="entry name" value="DUF5643"/>
</dbReference>
<accession>A0A098EJ52</accession>
<evidence type="ECO:0000256" key="1">
    <source>
        <dbReference type="SAM" id="Phobius"/>
    </source>
</evidence>
<feature type="domain" description="DUF4179" evidence="2">
    <location>
        <begin position="47"/>
        <end position="141"/>
    </location>
</feature>
<dbReference type="Proteomes" id="UP000043699">
    <property type="component" value="Unassembled WGS sequence"/>
</dbReference>
<keyword evidence="1" id="KW-0812">Transmembrane</keyword>
<keyword evidence="1" id="KW-0472">Membrane</keyword>
<dbReference type="STRING" id="1499687.BN1080_00238"/>
<evidence type="ECO:0000259" key="2">
    <source>
        <dbReference type="Pfam" id="PF13786"/>
    </source>
</evidence>
<feature type="transmembrane region" description="Helical" evidence="1">
    <location>
        <begin position="51"/>
        <end position="69"/>
    </location>
</feature>
<evidence type="ECO:0000313" key="5">
    <source>
        <dbReference type="Proteomes" id="UP000043699"/>
    </source>
</evidence>
<name>A0A098EJ52_9BACL</name>
<dbReference type="Pfam" id="PF13786">
    <property type="entry name" value="DUF4179"/>
    <property type="match status" value="1"/>
</dbReference>
<evidence type="ECO:0000313" key="4">
    <source>
        <dbReference type="EMBL" id="CEG21331.1"/>
    </source>
</evidence>
<reference evidence="4 5" key="1">
    <citation type="submission" date="2014-09" db="EMBL/GenBank/DDBJ databases">
        <authorList>
            <person name="Urmite Genomes Urmite Genomes"/>
        </authorList>
    </citation>
    <scope>NUCLEOTIDE SEQUENCE [LARGE SCALE GENOMIC DNA]</scope>
    <source>
        <strain evidence="4 5">ES2</strain>
    </source>
</reference>
<sequence>MYDREEKKLASLRQRLDTETLPLEQADAAILQGMERAKREKRMTRVRKKRTLWTLAAAAVLILAFATSIRVSPAFANAVAVIPGLEKFVELIEQDKGLSGIFKNDYYQAIGASEQQGNHTLTIDGVILDGSGMNVYYTIESSESLEDIQVKNARLKNTKEIPPYSMSLGGPHDGKSPNRYTDHIEFYFEEPMVFDDLAFGFELSATVSGEEVLFSVPFTVPEDIKPSLVFALDEVAEIEGQKIIIEEVIIHPLRAEINISLDPTNSMKILQFEDMRLEDENGNVWGSMLNGFTSTGNLSEGTVSYLLQSNYFEQPGELYLRFNTVQALPVEEAFLVIDTEKGELISGPKDARFSMEKADQKEAIFALSGIEDEAHRYGLTTGIEDAEGKRFYPSSESMSTPDNEIQWTVEFGTTDYTNPLRLELFAYPNRIKGDVKVELKNPRE</sequence>